<name>A0A1I6A248_9RHOB</name>
<evidence type="ECO:0000259" key="2">
    <source>
        <dbReference type="Pfam" id="PF13579"/>
    </source>
</evidence>
<dbReference type="Pfam" id="PF00534">
    <property type="entry name" value="Glycos_transf_1"/>
    <property type="match status" value="1"/>
</dbReference>
<dbReference type="EMBL" id="FOXV01000014">
    <property type="protein sequence ID" value="SFQ62806.1"/>
    <property type="molecule type" value="Genomic_DNA"/>
</dbReference>
<dbReference type="GO" id="GO:0016757">
    <property type="term" value="F:glycosyltransferase activity"/>
    <property type="evidence" value="ECO:0007669"/>
    <property type="project" value="InterPro"/>
</dbReference>
<dbReference type="InterPro" id="IPR001296">
    <property type="entry name" value="Glyco_trans_1"/>
</dbReference>
<evidence type="ECO:0000313" key="4">
    <source>
        <dbReference type="Proteomes" id="UP000243106"/>
    </source>
</evidence>
<dbReference type="CDD" id="cd03808">
    <property type="entry name" value="GT4_CapM-like"/>
    <property type="match status" value="1"/>
</dbReference>
<dbReference type="InterPro" id="IPR028098">
    <property type="entry name" value="Glyco_trans_4-like_N"/>
</dbReference>
<accession>A0A1I6A248</accession>
<evidence type="ECO:0000313" key="3">
    <source>
        <dbReference type="EMBL" id="SFQ62806.1"/>
    </source>
</evidence>
<feature type="domain" description="Glycosyl transferase family 1" evidence="1">
    <location>
        <begin position="197"/>
        <end position="355"/>
    </location>
</feature>
<evidence type="ECO:0000259" key="1">
    <source>
        <dbReference type="Pfam" id="PF00534"/>
    </source>
</evidence>
<keyword evidence="4" id="KW-1185">Reference proteome</keyword>
<dbReference type="PANTHER" id="PTHR12526">
    <property type="entry name" value="GLYCOSYLTRANSFERASE"/>
    <property type="match status" value="1"/>
</dbReference>
<dbReference type="AlphaFoldDB" id="A0A1I6A248"/>
<dbReference type="Proteomes" id="UP000243106">
    <property type="component" value="Unassembled WGS sequence"/>
</dbReference>
<dbReference type="PANTHER" id="PTHR12526:SF638">
    <property type="entry name" value="SPORE COAT PROTEIN SA"/>
    <property type="match status" value="1"/>
</dbReference>
<protein>
    <submittedName>
        <fullName evidence="3">Glycosyltransferase involved in cell wall bisynthesis</fullName>
    </submittedName>
</protein>
<proteinExistence type="predicted"/>
<reference evidence="4" key="1">
    <citation type="submission" date="2016-10" db="EMBL/GenBank/DDBJ databases">
        <authorList>
            <person name="Varghese N."/>
            <person name="Submissions S."/>
        </authorList>
    </citation>
    <scope>NUCLEOTIDE SEQUENCE [LARGE SCALE GENOMIC DNA]</scope>
    <source>
        <strain evidence="4">JCM 10271</strain>
    </source>
</reference>
<organism evidence="3 4">
    <name type="scientific">Roseivivax halotolerans</name>
    <dbReference type="NCBI Taxonomy" id="93684"/>
    <lineage>
        <taxon>Bacteria</taxon>
        <taxon>Pseudomonadati</taxon>
        <taxon>Pseudomonadota</taxon>
        <taxon>Alphaproteobacteria</taxon>
        <taxon>Rhodobacterales</taxon>
        <taxon>Roseobacteraceae</taxon>
        <taxon>Roseivivax</taxon>
    </lineage>
</organism>
<gene>
    <name evidence="3" type="ORF">SAMN05421853_11447</name>
</gene>
<sequence>MAPQSSAEAQPLHVMLTVNAAWNIWNFRQPILKALLSKGHRVTVLAPADDSVPKLQEMGCRVLPLEMSAKGLNPLEGLRLRRTCVRAFRQERPDIVFSYTIKNNLFGAMAARTCSLPFLPNVTGLGTAFLSGGALQRVAEGLYRHAFRSLPTVFFQNEDDRALFLSRRLVREEQTEVLPGSGIDLERFAAAPFPEGPETRFLMVARLLRDKGVREYVEAARMLKAEGAQARFQILGATDSENRTAISREELAEWEAEGVIEHLGTAPDVRPHIASAHCIVLPSYREGAPRTLIEAAAMARPLIATDVPGCKSVVDHAANGLLCKVRSGASLADAFRRFLAMDTGERREMGQTGRAKMAAEYDEGLIVAAYERAMVQMIGRGV</sequence>
<keyword evidence="3" id="KW-0808">Transferase</keyword>
<dbReference type="Pfam" id="PF13579">
    <property type="entry name" value="Glyco_trans_4_4"/>
    <property type="match status" value="1"/>
</dbReference>
<dbReference type="STRING" id="93684.SAMN05421853_11447"/>
<dbReference type="Gene3D" id="3.40.50.2000">
    <property type="entry name" value="Glycogen Phosphorylase B"/>
    <property type="match status" value="2"/>
</dbReference>
<dbReference type="SUPFAM" id="SSF53756">
    <property type="entry name" value="UDP-Glycosyltransferase/glycogen phosphorylase"/>
    <property type="match status" value="1"/>
</dbReference>
<feature type="domain" description="Glycosyltransferase subfamily 4-like N-terminal" evidence="2">
    <location>
        <begin position="31"/>
        <end position="179"/>
    </location>
</feature>